<dbReference type="RefSeq" id="WP_075036198.1">
    <property type="nucleotide sequence ID" value="NZ_FOSB01000004.1"/>
</dbReference>
<reference evidence="11" key="1">
    <citation type="submission" date="2016-10" db="EMBL/GenBank/DDBJ databases">
        <authorList>
            <person name="Varghese N."/>
            <person name="Submissions S."/>
        </authorList>
    </citation>
    <scope>NUCLEOTIDE SEQUENCE [LARGE SCALE GENOMIC DNA]</scope>
    <source>
        <strain evidence="11">CGMCC 1.3704</strain>
    </source>
</reference>
<keyword evidence="6 7" id="KW-0472">Membrane</keyword>
<feature type="transmembrane region" description="Helical" evidence="7">
    <location>
        <begin position="32"/>
        <end position="52"/>
    </location>
</feature>
<comment type="subcellular location">
    <subcellularLocation>
        <location evidence="1">Cell membrane</location>
        <topology evidence="1">Multi-pass membrane protein</topology>
    </subcellularLocation>
</comment>
<evidence type="ECO:0000256" key="5">
    <source>
        <dbReference type="ARBA" id="ARBA00022989"/>
    </source>
</evidence>
<comment type="similarity">
    <text evidence="2">Belongs to the UPF0702 family.</text>
</comment>
<evidence type="ECO:0000256" key="2">
    <source>
        <dbReference type="ARBA" id="ARBA00006448"/>
    </source>
</evidence>
<evidence type="ECO:0000313" key="10">
    <source>
        <dbReference type="EMBL" id="SFJ79909.1"/>
    </source>
</evidence>
<evidence type="ECO:0000256" key="3">
    <source>
        <dbReference type="ARBA" id="ARBA00022475"/>
    </source>
</evidence>
<evidence type="ECO:0000259" key="9">
    <source>
        <dbReference type="Pfam" id="PF20730"/>
    </source>
</evidence>
<evidence type="ECO:0000256" key="1">
    <source>
        <dbReference type="ARBA" id="ARBA00004651"/>
    </source>
</evidence>
<evidence type="ECO:0000256" key="6">
    <source>
        <dbReference type="ARBA" id="ARBA00023136"/>
    </source>
</evidence>
<feature type="domain" description="YetF C-terminal" evidence="8">
    <location>
        <begin position="81"/>
        <end position="215"/>
    </location>
</feature>
<keyword evidence="3" id="KW-1003">Cell membrane</keyword>
<dbReference type="InterPro" id="IPR048454">
    <property type="entry name" value="YetF_N"/>
</dbReference>
<dbReference type="GO" id="GO:0005886">
    <property type="term" value="C:plasma membrane"/>
    <property type="evidence" value="ECO:0007669"/>
    <property type="project" value="UniProtKB-SubCell"/>
</dbReference>
<gene>
    <name evidence="10" type="ORF">SAMN04487936_104235</name>
</gene>
<dbReference type="Gene3D" id="3.30.240.20">
    <property type="entry name" value="bsu07140 like domains"/>
    <property type="match status" value="2"/>
</dbReference>
<dbReference type="PANTHER" id="PTHR34582:SF7">
    <property type="entry name" value="UPF0702 TRANSMEMBRANE PROTEIN YDFS"/>
    <property type="match status" value="1"/>
</dbReference>
<dbReference type="OrthoDB" id="9778331at2"/>
<proteinExistence type="inferred from homology"/>
<protein>
    <submittedName>
        <fullName evidence="10">Uncharacterized membrane protein YcaP, DUF421 family</fullName>
    </submittedName>
</protein>
<evidence type="ECO:0000256" key="4">
    <source>
        <dbReference type="ARBA" id="ARBA00022692"/>
    </source>
</evidence>
<keyword evidence="4 7" id="KW-0812">Transmembrane</keyword>
<dbReference type="Pfam" id="PF04239">
    <property type="entry name" value="DUF421"/>
    <property type="match status" value="1"/>
</dbReference>
<dbReference type="InterPro" id="IPR023090">
    <property type="entry name" value="UPF0702_alpha/beta_dom_sf"/>
</dbReference>
<evidence type="ECO:0000256" key="7">
    <source>
        <dbReference type="SAM" id="Phobius"/>
    </source>
</evidence>
<accession>A0A1I3UBA6</accession>
<dbReference type="EMBL" id="FOSB01000004">
    <property type="protein sequence ID" value="SFJ79909.1"/>
    <property type="molecule type" value="Genomic_DNA"/>
</dbReference>
<keyword evidence="5 7" id="KW-1133">Transmembrane helix</keyword>
<feature type="transmembrane region" description="Helical" evidence="7">
    <location>
        <begin position="6"/>
        <end position="25"/>
    </location>
</feature>
<evidence type="ECO:0000259" key="8">
    <source>
        <dbReference type="Pfam" id="PF04239"/>
    </source>
</evidence>
<dbReference type="InterPro" id="IPR007353">
    <property type="entry name" value="DUF421"/>
</dbReference>
<dbReference type="Pfam" id="PF20730">
    <property type="entry name" value="YetF_N"/>
    <property type="match status" value="1"/>
</dbReference>
<dbReference type="Proteomes" id="UP000183557">
    <property type="component" value="Unassembled WGS sequence"/>
</dbReference>
<dbReference type="AlphaFoldDB" id="A0A1I3UBA6"/>
<feature type="domain" description="YetF-like N-terminal transmembrane" evidence="9">
    <location>
        <begin position="5"/>
        <end position="78"/>
    </location>
</feature>
<dbReference type="PANTHER" id="PTHR34582">
    <property type="entry name" value="UPF0702 TRANSMEMBRANE PROTEIN YCAP"/>
    <property type="match status" value="1"/>
</dbReference>
<sequence length="230" mass="25989">MSTSEIIWRVCLSFVVLFILTRIMGRKEISQMTFFNFVSAISIGSITANLAVNGNLSVQNGVIALVLWTVFTLIVAFIDIKSKKARKFTTGEPVIVIKEGRIMEDALRSTQLDIDALRTLLRQKNVFTFKEVQYAIFETSGQLSVLKYESNQPATKKDLNIIPKDNIYPLATEVISDGKINTNNLQRLGKNEDWLYQQLQNSGIKDINQVFYGEVLPNGTLYIDKKDDPT</sequence>
<name>A0A1I3UBA6_HALDA</name>
<organism evidence="10 11">
    <name type="scientific">Halobacillus dabanensis</name>
    <dbReference type="NCBI Taxonomy" id="240302"/>
    <lineage>
        <taxon>Bacteria</taxon>
        <taxon>Bacillati</taxon>
        <taxon>Bacillota</taxon>
        <taxon>Bacilli</taxon>
        <taxon>Bacillales</taxon>
        <taxon>Bacillaceae</taxon>
        <taxon>Halobacillus</taxon>
    </lineage>
</organism>
<evidence type="ECO:0000313" key="11">
    <source>
        <dbReference type="Proteomes" id="UP000183557"/>
    </source>
</evidence>
<feature type="transmembrane region" description="Helical" evidence="7">
    <location>
        <begin position="58"/>
        <end position="78"/>
    </location>
</feature>
<keyword evidence="11" id="KW-1185">Reference proteome</keyword>